<dbReference type="Proteomes" id="UP000184512">
    <property type="component" value="Unassembled WGS sequence"/>
</dbReference>
<dbReference type="AlphaFoldDB" id="A0A1M6K7S7"/>
<accession>A0A1M6K7S7</accession>
<evidence type="ECO:0000313" key="5">
    <source>
        <dbReference type="Proteomes" id="UP000184512"/>
    </source>
</evidence>
<evidence type="ECO:0000313" key="4">
    <source>
        <dbReference type="EMBL" id="SHJ55011.1"/>
    </source>
</evidence>
<evidence type="ECO:0000259" key="3">
    <source>
        <dbReference type="Pfam" id="PF02719"/>
    </source>
</evidence>
<keyword evidence="2" id="KW-0472">Membrane</keyword>
<gene>
    <name evidence="4" type="ORF">SAMN02745244_02757</name>
</gene>
<dbReference type="InterPro" id="IPR051203">
    <property type="entry name" value="Polysaccharide_Synthase-Rel"/>
</dbReference>
<feature type="transmembrane region" description="Helical" evidence="2">
    <location>
        <begin position="110"/>
        <end position="130"/>
    </location>
</feature>
<comment type="similarity">
    <text evidence="1">Belongs to the polysaccharide synthase family.</text>
</comment>
<dbReference type="InterPro" id="IPR036291">
    <property type="entry name" value="NAD(P)-bd_dom_sf"/>
</dbReference>
<keyword evidence="2" id="KW-1133">Transmembrane helix</keyword>
<dbReference type="InterPro" id="IPR003869">
    <property type="entry name" value="Polysac_CapD-like"/>
</dbReference>
<organism evidence="4 5">
    <name type="scientific">Tessaracoccus bendigoensis DSM 12906</name>
    <dbReference type="NCBI Taxonomy" id="1123357"/>
    <lineage>
        <taxon>Bacteria</taxon>
        <taxon>Bacillati</taxon>
        <taxon>Actinomycetota</taxon>
        <taxon>Actinomycetes</taxon>
        <taxon>Propionibacteriales</taxon>
        <taxon>Propionibacteriaceae</taxon>
        <taxon>Tessaracoccus</taxon>
    </lineage>
</organism>
<dbReference type="PANTHER" id="PTHR43318">
    <property type="entry name" value="UDP-N-ACETYLGLUCOSAMINE 4,6-DEHYDRATASE"/>
    <property type="match status" value="1"/>
</dbReference>
<protein>
    <submittedName>
        <fullName evidence="4">NDP-sugar epimerase, includes UDP-GlcNAc-inverting 4,6-dehydratase FlaA1 and capsular polysaccharide biosynthesis protein EpsC</fullName>
    </submittedName>
</protein>
<feature type="domain" description="Polysaccharide biosynthesis protein CapD-like" evidence="3">
    <location>
        <begin position="314"/>
        <end position="590"/>
    </location>
</feature>
<dbReference type="SUPFAM" id="SSF51735">
    <property type="entry name" value="NAD(P)-binding Rossmann-fold domains"/>
    <property type="match status" value="2"/>
</dbReference>
<feature type="transmembrane region" description="Helical" evidence="2">
    <location>
        <begin position="74"/>
        <end position="98"/>
    </location>
</feature>
<evidence type="ECO:0000256" key="1">
    <source>
        <dbReference type="ARBA" id="ARBA00007430"/>
    </source>
</evidence>
<proteinExistence type="inferred from homology"/>
<reference evidence="4 5" key="1">
    <citation type="submission" date="2016-11" db="EMBL/GenBank/DDBJ databases">
        <authorList>
            <person name="Jaros S."/>
            <person name="Januszkiewicz K."/>
            <person name="Wedrychowicz H."/>
        </authorList>
    </citation>
    <scope>NUCLEOTIDE SEQUENCE [LARGE SCALE GENOMIC DNA]</scope>
    <source>
        <strain evidence="4 5">DSM 12906</strain>
    </source>
</reference>
<dbReference type="EMBL" id="FQZG01000057">
    <property type="protein sequence ID" value="SHJ55011.1"/>
    <property type="molecule type" value="Genomic_DNA"/>
</dbReference>
<dbReference type="Pfam" id="PF13727">
    <property type="entry name" value="CoA_binding_3"/>
    <property type="match status" value="1"/>
</dbReference>
<dbReference type="STRING" id="1123357.SAMN02745244_02757"/>
<feature type="transmembrane region" description="Helical" evidence="2">
    <location>
        <begin position="136"/>
        <end position="157"/>
    </location>
</feature>
<dbReference type="PANTHER" id="PTHR43318:SF1">
    <property type="entry name" value="POLYSACCHARIDE BIOSYNTHESIS PROTEIN EPSC-RELATED"/>
    <property type="match status" value="1"/>
</dbReference>
<keyword evidence="5" id="KW-1185">Reference proteome</keyword>
<dbReference type="Gene3D" id="3.40.50.720">
    <property type="entry name" value="NAD(P)-binding Rossmann-like Domain"/>
    <property type="match status" value="2"/>
</dbReference>
<evidence type="ECO:0000256" key="2">
    <source>
        <dbReference type="SAM" id="Phobius"/>
    </source>
</evidence>
<sequence>MDLNEEKIVDQAESAPSRNKLALTRGKLIRAVLDLPTAWRRTFLVTWDSLSWVIALLAFVLIRYDLSLTNVQWFWTLLYIGLAIAIQVIGGFALQIYLGRSRIGSFAEATWIGALTMLIALTLGPIFSAVTQNFPHGVGLVVPPFALIWMAGGRWLFRVATSTRHQASSDAVPVLIYGAGSTGHQVALLVDKDDAPHYEIRGLIDDDVTKRFLRINGHRMLGTGDDLVEVARATDVRKVILAISKAPAHLIQHIHDECHANGLELVIVPPVSEMIGGRVSLAALREFNVQDLLGRRPIHTDLSSIAGYVTGKTVLVTGAGGSIGSELANQVHKLGPSKLILLDRDESALHAVQLRLYGVGLLDTDDMVLCSIRDHEALKAVFEHHRPDVVFHAAALKHLPMLEQYPAEGWKTNVWGTANVLCCARQAGVTNFVNISTDKAADASSVLGRSKRIAERLTAWYAKRYDLAYLSVRFGNVLGSRGSVLHTFRAQIDRGGPVTVTHPDVTRYFMTIPEACELVLQAGAIGNPGDVMVLDMGEPVRIVDVAERLIAESGKSIEVHFTGLREGEKLDEVLFSEGEAGDKSAHPLINSVQVDPLDPATLPREKPRREDVYGLLGQDEARQLTAVADTDLEALVS</sequence>
<dbReference type="Pfam" id="PF02719">
    <property type="entry name" value="Polysacc_synt_2"/>
    <property type="match status" value="1"/>
</dbReference>
<name>A0A1M6K7S7_9ACTN</name>
<keyword evidence="2" id="KW-0812">Transmembrane</keyword>
<dbReference type="OrthoDB" id="9803111at2"/>
<dbReference type="CDD" id="cd05237">
    <property type="entry name" value="UDP_invert_4-6DH_SDR_e"/>
    <property type="match status" value="1"/>
</dbReference>
<feature type="transmembrane region" description="Helical" evidence="2">
    <location>
        <begin position="43"/>
        <end position="62"/>
    </location>
</feature>